<dbReference type="eggNOG" id="COG3064">
    <property type="taxonomic scope" value="Bacteria"/>
</dbReference>
<feature type="coiled-coil region" evidence="1">
    <location>
        <begin position="12"/>
        <end position="104"/>
    </location>
</feature>
<evidence type="ECO:0000256" key="1">
    <source>
        <dbReference type="SAM" id="Coils"/>
    </source>
</evidence>
<sequence length="185" mass="21899">MFEEINERMIQLKENRRNQERWTQRLEELDRELKQLEGEADTWKARLHKEEKDVERLTSASLTGLLFSLIGRKEEKLEHEQLEVLEAKAKYDAAIRSLEDVRAQRDDMLRLLQTVRYADVEYQQVFRDKEQMLLRGNRELVDLSERRASLTVQMKEMKEAVQAGKVVLSDLEYAEDSYILLRAGG</sequence>
<proteinExistence type="predicted"/>
<dbReference type="OrthoDB" id="3540923at2"/>
<reference evidence="2 3" key="1">
    <citation type="journal article" date="2014" name="Genome Announc.">
        <title>Draft Genome Sequence of Paenibacillus pini JCM 16418T, Isolated from the Rhizosphere of Pine Tree.</title>
        <authorList>
            <person name="Yuki M."/>
            <person name="Oshima K."/>
            <person name="Suda W."/>
            <person name="Oshida Y."/>
            <person name="Kitamura K."/>
            <person name="Iida Y."/>
            <person name="Hattori M."/>
            <person name="Ohkuma M."/>
        </authorList>
    </citation>
    <scope>NUCLEOTIDE SEQUENCE [LARGE SCALE GENOMIC DNA]</scope>
    <source>
        <strain evidence="2 3">JCM 16418</strain>
    </source>
</reference>
<keyword evidence="3" id="KW-1185">Reference proteome</keyword>
<organism evidence="2 3">
    <name type="scientific">Paenibacillus pini JCM 16418</name>
    <dbReference type="NCBI Taxonomy" id="1236976"/>
    <lineage>
        <taxon>Bacteria</taxon>
        <taxon>Bacillati</taxon>
        <taxon>Bacillota</taxon>
        <taxon>Bacilli</taxon>
        <taxon>Bacillales</taxon>
        <taxon>Paenibacillaceae</taxon>
        <taxon>Paenibacillus</taxon>
    </lineage>
</organism>
<accession>W7YF90</accession>
<dbReference type="AlphaFoldDB" id="W7YF90"/>
<evidence type="ECO:0000313" key="3">
    <source>
        <dbReference type="Proteomes" id="UP000019364"/>
    </source>
</evidence>
<comment type="caution">
    <text evidence="2">The sequence shown here is derived from an EMBL/GenBank/DDBJ whole genome shotgun (WGS) entry which is preliminary data.</text>
</comment>
<dbReference type="EMBL" id="BAVZ01000013">
    <property type="protein sequence ID" value="GAF09585.1"/>
    <property type="molecule type" value="Genomic_DNA"/>
</dbReference>
<dbReference type="STRING" id="1236976.JCM16418_3730"/>
<gene>
    <name evidence="2" type="ORF">JCM16418_3730</name>
</gene>
<evidence type="ECO:0000313" key="2">
    <source>
        <dbReference type="EMBL" id="GAF09585.1"/>
    </source>
</evidence>
<keyword evidence="1" id="KW-0175">Coiled coil</keyword>
<name>W7YF90_9BACL</name>
<dbReference type="Proteomes" id="UP000019364">
    <property type="component" value="Unassembled WGS sequence"/>
</dbReference>
<protein>
    <submittedName>
        <fullName evidence="2">Uncharacterized protein</fullName>
    </submittedName>
</protein>
<dbReference type="RefSeq" id="WP_052020447.1">
    <property type="nucleotide sequence ID" value="NZ_BAVZ01000013.1"/>
</dbReference>